<comment type="caution">
    <text evidence="1">The sequence shown here is derived from an EMBL/GenBank/DDBJ whole genome shotgun (WGS) entry which is preliminary data.</text>
</comment>
<proteinExistence type="predicted"/>
<gene>
    <name evidence="1" type="ORF">Q31b_17060</name>
</gene>
<dbReference type="EMBL" id="SJPY01000002">
    <property type="protein sequence ID" value="TWU44170.1"/>
    <property type="molecule type" value="Genomic_DNA"/>
</dbReference>
<sequence length="187" mass="21820">MDMSETSRPVVDEVDLMLANARLRDELEPYRDDSVEGFALQRMPLQTENEYLASMLAWERAPALAISDWFDPPMQLPAPESVSDAALPRLLANTVDRLFSQQIVLRFTDHLNDRELYKIIYRDILPSCEKKLATRGQFLEWRCIEDNDTWLRYYASAVDRRRFQEEHDIEIPPSETPQFKRSLPGNG</sequence>
<dbReference type="Proteomes" id="UP000315471">
    <property type="component" value="Unassembled WGS sequence"/>
</dbReference>
<reference evidence="1 2" key="1">
    <citation type="submission" date="2019-02" db="EMBL/GenBank/DDBJ databases">
        <title>Deep-cultivation of Planctomycetes and their phenomic and genomic characterization uncovers novel biology.</title>
        <authorList>
            <person name="Wiegand S."/>
            <person name="Jogler M."/>
            <person name="Boedeker C."/>
            <person name="Pinto D."/>
            <person name="Vollmers J."/>
            <person name="Rivas-Marin E."/>
            <person name="Kohn T."/>
            <person name="Peeters S.H."/>
            <person name="Heuer A."/>
            <person name="Rast P."/>
            <person name="Oberbeckmann S."/>
            <person name="Bunk B."/>
            <person name="Jeske O."/>
            <person name="Meyerdierks A."/>
            <person name="Storesund J.E."/>
            <person name="Kallscheuer N."/>
            <person name="Luecker S."/>
            <person name="Lage O.M."/>
            <person name="Pohl T."/>
            <person name="Merkel B.J."/>
            <person name="Hornburger P."/>
            <person name="Mueller R.-W."/>
            <person name="Bruemmer F."/>
            <person name="Labrenz M."/>
            <person name="Spormann A.M."/>
            <person name="Op Den Camp H."/>
            <person name="Overmann J."/>
            <person name="Amann R."/>
            <person name="Jetten M.S.M."/>
            <person name="Mascher T."/>
            <person name="Medema M.H."/>
            <person name="Devos D.P."/>
            <person name="Kaster A.-K."/>
            <person name="Ovreas L."/>
            <person name="Rohde M."/>
            <person name="Galperin M.Y."/>
            <person name="Jogler C."/>
        </authorList>
    </citation>
    <scope>NUCLEOTIDE SEQUENCE [LARGE SCALE GENOMIC DNA]</scope>
    <source>
        <strain evidence="1 2">Q31b</strain>
    </source>
</reference>
<name>A0A5C6E5R7_9BACT</name>
<keyword evidence="2" id="KW-1185">Reference proteome</keyword>
<accession>A0A5C6E5R7</accession>
<protein>
    <submittedName>
        <fullName evidence="1">Uncharacterized protein</fullName>
    </submittedName>
</protein>
<dbReference type="AlphaFoldDB" id="A0A5C6E5R7"/>
<organism evidence="1 2">
    <name type="scientific">Novipirellula aureliae</name>
    <dbReference type="NCBI Taxonomy" id="2527966"/>
    <lineage>
        <taxon>Bacteria</taxon>
        <taxon>Pseudomonadati</taxon>
        <taxon>Planctomycetota</taxon>
        <taxon>Planctomycetia</taxon>
        <taxon>Pirellulales</taxon>
        <taxon>Pirellulaceae</taxon>
        <taxon>Novipirellula</taxon>
    </lineage>
</organism>
<evidence type="ECO:0000313" key="1">
    <source>
        <dbReference type="EMBL" id="TWU44170.1"/>
    </source>
</evidence>
<evidence type="ECO:0000313" key="2">
    <source>
        <dbReference type="Proteomes" id="UP000315471"/>
    </source>
</evidence>